<dbReference type="AlphaFoldDB" id="A0A4S8KNB4"/>
<evidence type="ECO:0000256" key="5">
    <source>
        <dbReference type="ARBA" id="ARBA00022837"/>
    </source>
</evidence>
<dbReference type="GO" id="GO:0005737">
    <property type="term" value="C:cytoplasm"/>
    <property type="evidence" value="ECO:0007669"/>
    <property type="project" value="UniProtKB-SubCell"/>
</dbReference>
<evidence type="ECO:0000256" key="3">
    <source>
        <dbReference type="ARBA" id="ARBA00022723"/>
    </source>
</evidence>
<dbReference type="Gene3D" id="1.10.238.10">
    <property type="entry name" value="EF-hand"/>
    <property type="match status" value="1"/>
</dbReference>
<accession>A0A4S8KNB4</accession>
<evidence type="ECO:0008006" key="9">
    <source>
        <dbReference type="Google" id="ProtNLM"/>
    </source>
</evidence>
<dbReference type="InterPro" id="IPR051426">
    <property type="entry name" value="Peflin/Sorcin_CaBP"/>
</dbReference>
<protein>
    <recommendedName>
        <fullName evidence="9">EF-hand domain-containing protein</fullName>
    </recommendedName>
</protein>
<keyword evidence="3" id="KW-0479">Metal-binding</keyword>
<evidence type="ECO:0000256" key="6">
    <source>
        <dbReference type="SAM" id="MobiDB-lite"/>
    </source>
</evidence>
<feature type="compositionally biased region" description="Gly residues" evidence="6">
    <location>
        <begin position="20"/>
        <end position="30"/>
    </location>
</feature>
<evidence type="ECO:0000256" key="4">
    <source>
        <dbReference type="ARBA" id="ARBA00022737"/>
    </source>
</evidence>
<gene>
    <name evidence="7" type="ORF">K435DRAFT_878253</name>
</gene>
<feature type="region of interest" description="Disordered" evidence="6">
    <location>
        <begin position="1"/>
        <end position="57"/>
    </location>
</feature>
<sequence>MPPPTEPQDNNVSATLRAPGGPGGEYGGYDGDSSGQQPPPDALGSSAAGDSMEPSDADPQLLSWFAAVDTVNSGWINARELERVLKNEDWTPFDMLKMLMSIFDTNRKGTIRFKQFTGLRKV</sequence>
<organism evidence="7 8">
    <name type="scientific">Dendrothele bispora (strain CBS 962.96)</name>
    <dbReference type="NCBI Taxonomy" id="1314807"/>
    <lineage>
        <taxon>Eukaryota</taxon>
        <taxon>Fungi</taxon>
        <taxon>Dikarya</taxon>
        <taxon>Basidiomycota</taxon>
        <taxon>Agaricomycotina</taxon>
        <taxon>Agaricomycetes</taxon>
        <taxon>Agaricomycetidae</taxon>
        <taxon>Agaricales</taxon>
        <taxon>Agaricales incertae sedis</taxon>
        <taxon>Dendrothele</taxon>
    </lineage>
</organism>
<keyword evidence="2" id="KW-0963">Cytoplasm</keyword>
<dbReference type="InterPro" id="IPR011992">
    <property type="entry name" value="EF-hand-dom_pair"/>
</dbReference>
<proteinExistence type="predicted"/>
<dbReference type="Proteomes" id="UP000297245">
    <property type="component" value="Unassembled WGS sequence"/>
</dbReference>
<evidence type="ECO:0000256" key="1">
    <source>
        <dbReference type="ARBA" id="ARBA00004496"/>
    </source>
</evidence>
<dbReference type="OrthoDB" id="186625at2759"/>
<dbReference type="SUPFAM" id="SSF47473">
    <property type="entry name" value="EF-hand"/>
    <property type="match status" value="1"/>
</dbReference>
<dbReference type="PANTHER" id="PTHR46212:SF3">
    <property type="entry name" value="GH27120P"/>
    <property type="match status" value="1"/>
</dbReference>
<name>A0A4S8KNB4_DENBC</name>
<keyword evidence="5" id="KW-0106">Calcium</keyword>
<evidence type="ECO:0000313" key="8">
    <source>
        <dbReference type="Proteomes" id="UP000297245"/>
    </source>
</evidence>
<dbReference type="PANTHER" id="PTHR46212">
    <property type="entry name" value="PEFLIN"/>
    <property type="match status" value="1"/>
</dbReference>
<dbReference type="EMBL" id="ML180550">
    <property type="protein sequence ID" value="THU77117.1"/>
    <property type="molecule type" value="Genomic_DNA"/>
</dbReference>
<dbReference type="GO" id="GO:0046872">
    <property type="term" value="F:metal ion binding"/>
    <property type="evidence" value="ECO:0007669"/>
    <property type="project" value="UniProtKB-KW"/>
</dbReference>
<evidence type="ECO:0000313" key="7">
    <source>
        <dbReference type="EMBL" id="THU77117.1"/>
    </source>
</evidence>
<keyword evidence="4" id="KW-0677">Repeat</keyword>
<evidence type="ECO:0000256" key="2">
    <source>
        <dbReference type="ARBA" id="ARBA00022490"/>
    </source>
</evidence>
<reference evidence="7 8" key="1">
    <citation type="journal article" date="2019" name="Nat. Ecol. Evol.">
        <title>Megaphylogeny resolves global patterns of mushroom evolution.</title>
        <authorList>
            <person name="Varga T."/>
            <person name="Krizsan K."/>
            <person name="Foldi C."/>
            <person name="Dima B."/>
            <person name="Sanchez-Garcia M."/>
            <person name="Sanchez-Ramirez S."/>
            <person name="Szollosi G.J."/>
            <person name="Szarkandi J.G."/>
            <person name="Papp V."/>
            <person name="Albert L."/>
            <person name="Andreopoulos W."/>
            <person name="Angelini C."/>
            <person name="Antonin V."/>
            <person name="Barry K.W."/>
            <person name="Bougher N.L."/>
            <person name="Buchanan P."/>
            <person name="Buyck B."/>
            <person name="Bense V."/>
            <person name="Catcheside P."/>
            <person name="Chovatia M."/>
            <person name="Cooper J."/>
            <person name="Damon W."/>
            <person name="Desjardin D."/>
            <person name="Finy P."/>
            <person name="Geml J."/>
            <person name="Haridas S."/>
            <person name="Hughes K."/>
            <person name="Justo A."/>
            <person name="Karasinski D."/>
            <person name="Kautmanova I."/>
            <person name="Kiss B."/>
            <person name="Kocsube S."/>
            <person name="Kotiranta H."/>
            <person name="LaButti K.M."/>
            <person name="Lechner B.E."/>
            <person name="Liimatainen K."/>
            <person name="Lipzen A."/>
            <person name="Lukacs Z."/>
            <person name="Mihaltcheva S."/>
            <person name="Morgado L.N."/>
            <person name="Niskanen T."/>
            <person name="Noordeloos M.E."/>
            <person name="Ohm R.A."/>
            <person name="Ortiz-Santana B."/>
            <person name="Ovrebo C."/>
            <person name="Racz N."/>
            <person name="Riley R."/>
            <person name="Savchenko A."/>
            <person name="Shiryaev A."/>
            <person name="Soop K."/>
            <person name="Spirin V."/>
            <person name="Szebenyi C."/>
            <person name="Tomsovsky M."/>
            <person name="Tulloss R.E."/>
            <person name="Uehling J."/>
            <person name="Grigoriev I.V."/>
            <person name="Vagvolgyi C."/>
            <person name="Papp T."/>
            <person name="Martin F.M."/>
            <person name="Miettinen O."/>
            <person name="Hibbett D.S."/>
            <person name="Nagy L.G."/>
        </authorList>
    </citation>
    <scope>NUCLEOTIDE SEQUENCE [LARGE SCALE GENOMIC DNA]</scope>
    <source>
        <strain evidence="7 8">CBS 962.96</strain>
    </source>
</reference>
<comment type="subcellular location">
    <subcellularLocation>
        <location evidence="1">Cytoplasm</location>
    </subcellularLocation>
</comment>
<keyword evidence="8" id="KW-1185">Reference proteome</keyword>